<dbReference type="Pfam" id="PF00593">
    <property type="entry name" value="TonB_dep_Rec_b-barrel"/>
    <property type="match status" value="1"/>
</dbReference>
<evidence type="ECO:0000313" key="13">
    <source>
        <dbReference type="Proteomes" id="UP001056937"/>
    </source>
</evidence>
<organism evidence="12 13">
    <name type="scientific">Sphingomonas morindae</name>
    <dbReference type="NCBI Taxonomy" id="1541170"/>
    <lineage>
        <taxon>Bacteria</taxon>
        <taxon>Pseudomonadati</taxon>
        <taxon>Pseudomonadota</taxon>
        <taxon>Alphaproteobacteria</taxon>
        <taxon>Sphingomonadales</taxon>
        <taxon>Sphingomonadaceae</taxon>
        <taxon>Sphingomonas</taxon>
    </lineage>
</organism>
<dbReference type="InterPro" id="IPR039426">
    <property type="entry name" value="TonB-dep_rcpt-like"/>
</dbReference>
<keyword evidence="13" id="KW-1185">Reference proteome</keyword>
<feature type="domain" description="TonB-dependent receptor-like beta-barrel" evidence="10">
    <location>
        <begin position="249"/>
        <end position="806"/>
    </location>
</feature>
<dbReference type="PANTHER" id="PTHR32552">
    <property type="entry name" value="FERRICHROME IRON RECEPTOR-RELATED"/>
    <property type="match status" value="1"/>
</dbReference>
<evidence type="ECO:0000256" key="3">
    <source>
        <dbReference type="ARBA" id="ARBA00022452"/>
    </source>
</evidence>
<gene>
    <name evidence="12" type="ORF">LHA26_16720</name>
</gene>
<evidence type="ECO:0000256" key="1">
    <source>
        <dbReference type="ARBA" id="ARBA00004571"/>
    </source>
</evidence>
<dbReference type="InterPro" id="IPR036942">
    <property type="entry name" value="Beta-barrel_TonB_sf"/>
</dbReference>
<evidence type="ECO:0000259" key="10">
    <source>
        <dbReference type="Pfam" id="PF00593"/>
    </source>
</evidence>
<dbReference type="InterPro" id="IPR012910">
    <property type="entry name" value="Plug_dom"/>
</dbReference>
<dbReference type="RefSeq" id="WP_252166694.1">
    <property type="nucleotide sequence ID" value="NZ_CP084930.1"/>
</dbReference>
<accession>A0ABY4X7H6</accession>
<protein>
    <submittedName>
        <fullName evidence="12">TonB-dependent receptor</fullName>
    </submittedName>
</protein>
<evidence type="ECO:0000256" key="6">
    <source>
        <dbReference type="ARBA" id="ARBA00023136"/>
    </source>
</evidence>
<keyword evidence="7 8" id="KW-0998">Cell outer membrane</keyword>
<keyword evidence="2 8" id="KW-0813">Transport</keyword>
<reference evidence="12" key="1">
    <citation type="journal article" date="2022" name="Toxins">
        <title>Genomic Analysis of Sphingopyxis sp. USTB-05 for Biodegrading Cyanobacterial Hepatotoxins.</title>
        <authorList>
            <person name="Liu C."/>
            <person name="Xu Q."/>
            <person name="Zhao Z."/>
            <person name="Zhang H."/>
            <person name="Liu X."/>
            <person name="Yin C."/>
            <person name="Liu Y."/>
            <person name="Yan H."/>
        </authorList>
    </citation>
    <scope>NUCLEOTIDE SEQUENCE</scope>
    <source>
        <strain evidence="12">NBD5</strain>
    </source>
</reference>
<evidence type="ECO:0000256" key="4">
    <source>
        <dbReference type="ARBA" id="ARBA00022692"/>
    </source>
</evidence>
<comment type="subcellular location">
    <subcellularLocation>
        <location evidence="1 8">Cell outer membrane</location>
        <topology evidence="1 8">Multi-pass membrane protein</topology>
    </subcellularLocation>
</comment>
<dbReference type="SUPFAM" id="SSF56935">
    <property type="entry name" value="Porins"/>
    <property type="match status" value="1"/>
</dbReference>
<dbReference type="CDD" id="cd01347">
    <property type="entry name" value="ligand_gated_channel"/>
    <property type="match status" value="1"/>
</dbReference>
<sequence length="837" mass="89179">MDVDLPPRLLGASLALGCFGSVLCPHGVMAAVPEAAPDASDSGATVGLGEGSDGILVRGTYARPDVASSKATAPLLDTPQTINVIDKDVLQKENLLTLRDALSTLPGITFGAGEGGGGFGDSINLRGYSANTDITIDGVRDSAQYSRSDTFNLEQIEVYNGANSAFNGSGSVGGTINLVQKQPRGRSETIISGGLGTANYERATVDSNVRVNELLAVRLNAFYHHNDVPGRDVDRFRRWGVAPSATFGIAGPTRLTLGYVHQHDDNVPQFGIPYYPAAGGPPDGVPYSGYFGYRNLDRQTSTLDQFNMVVAHDFSHRLSLRNLTRYENIRQRTVVDPPQGGVYALNGQCLSNSGVTAARPDGSCSVNIAAAGAPANTVIVPEGYYLPGGPRGLLRETRNQLAYDQVDLRADLETGILHHVAVIGGSATWEKYDLDTGRLFLNADGSNPFAPNGLPLIAISDPSTVTAGPAVVGGRTLAYGSNVYTGPINYIRSGLSHGERTDYAAYAFDTTRIGRFVELNFGVRYERTVGRFRADTVGTAGATLGQITVGGTQTNGQNLFSYRGGIVLKPTEATSVYFSYGNSRTPSISTVNGGCTTGTSGTSSFVDFCSFKPETARTYEVGAKADLFHHHLQLTAAVFRNERGNFRISSNDPALGNVSLQVPDGRSRVDGIALGADGGITRAWHVFANYNYLKSKVMQSLPERCRANPTNVASGCNALFLAAPLVGGPLQQTPKNSGSLFTTYALPFGLEVGYGLTYQGAFAVATNPSALIAGEFPRVKDYWLHRLYASYTFAHRLTGQVNIQNVSNTHYYTAARNNGWAVPGATRSVVFSLSYRI</sequence>
<feature type="domain" description="TonB-dependent receptor plug" evidence="11">
    <location>
        <begin position="75"/>
        <end position="175"/>
    </location>
</feature>
<evidence type="ECO:0000256" key="8">
    <source>
        <dbReference type="PROSITE-ProRule" id="PRU01360"/>
    </source>
</evidence>
<keyword evidence="3 8" id="KW-1134">Transmembrane beta strand</keyword>
<evidence type="ECO:0000256" key="9">
    <source>
        <dbReference type="RuleBase" id="RU003357"/>
    </source>
</evidence>
<evidence type="ECO:0000256" key="2">
    <source>
        <dbReference type="ARBA" id="ARBA00022448"/>
    </source>
</evidence>
<evidence type="ECO:0000313" key="12">
    <source>
        <dbReference type="EMBL" id="USI72884.1"/>
    </source>
</evidence>
<keyword evidence="4 8" id="KW-0812">Transmembrane</keyword>
<dbReference type="Pfam" id="PF07715">
    <property type="entry name" value="Plug"/>
    <property type="match status" value="1"/>
</dbReference>
<evidence type="ECO:0000256" key="7">
    <source>
        <dbReference type="ARBA" id="ARBA00023237"/>
    </source>
</evidence>
<dbReference type="Gene3D" id="2.170.130.10">
    <property type="entry name" value="TonB-dependent receptor, plug domain"/>
    <property type="match status" value="1"/>
</dbReference>
<dbReference type="InterPro" id="IPR037066">
    <property type="entry name" value="Plug_dom_sf"/>
</dbReference>
<evidence type="ECO:0000259" key="11">
    <source>
        <dbReference type="Pfam" id="PF07715"/>
    </source>
</evidence>
<proteinExistence type="inferred from homology"/>
<keyword evidence="12" id="KW-0675">Receptor</keyword>
<dbReference type="PROSITE" id="PS52016">
    <property type="entry name" value="TONB_DEPENDENT_REC_3"/>
    <property type="match status" value="1"/>
</dbReference>
<dbReference type="Proteomes" id="UP001056937">
    <property type="component" value="Chromosome 1"/>
</dbReference>
<comment type="similarity">
    <text evidence="8 9">Belongs to the TonB-dependent receptor family.</text>
</comment>
<keyword evidence="5 9" id="KW-0798">TonB box</keyword>
<dbReference type="Gene3D" id="2.40.170.20">
    <property type="entry name" value="TonB-dependent receptor, beta-barrel domain"/>
    <property type="match status" value="1"/>
</dbReference>
<dbReference type="InterPro" id="IPR000531">
    <property type="entry name" value="Beta-barrel_TonB"/>
</dbReference>
<dbReference type="PANTHER" id="PTHR32552:SF83">
    <property type="entry name" value="BLR3904 PROTEIN"/>
    <property type="match status" value="1"/>
</dbReference>
<evidence type="ECO:0000256" key="5">
    <source>
        <dbReference type="ARBA" id="ARBA00023077"/>
    </source>
</evidence>
<dbReference type="EMBL" id="CP084930">
    <property type="protein sequence ID" value="USI72884.1"/>
    <property type="molecule type" value="Genomic_DNA"/>
</dbReference>
<name>A0ABY4X7H6_9SPHN</name>
<keyword evidence="6 8" id="KW-0472">Membrane</keyword>